<proteinExistence type="predicted"/>
<evidence type="ECO:0000313" key="2">
    <source>
        <dbReference type="Proteomes" id="UP000824208"/>
    </source>
</evidence>
<protein>
    <submittedName>
        <fullName evidence="1">Uncharacterized protein</fullName>
    </submittedName>
</protein>
<organism evidence="1 2">
    <name type="scientific">Candidatus Flavonifractor intestinipullorum</name>
    <dbReference type="NCBI Taxonomy" id="2838587"/>
    <lineage>
        <taxon>Bacteria</taxon>
        <taxon>Bacillati</taxon>
        <taxon>Bacillota</taxon>
        <taxon>Clostridia</taxon>
        <taxon>Eubacteriales</taxon>
        <taxon>Oscillospiraceae</taxon>
        <taxon>Flavonifractor</taxon>
    </lineage>
</organism>
<name>A0A9D2S5C0_9FIRM</name>
<accession>A0A9D2S5C0</accession>
<sequence length="56" mass="6593">MTPFKTLKQCAQDSGISLYWWRMAVKNNRVPYFRSGNKFYVDYDAALEKIRKGEAV</sequence>
<comment type="caution">
    <text evidence="1">The sequence shown here is derived from an EMBL/GenBank/DDBJ whole genome shotgun (WGS) entry which is preliminary data.</text>
</comment>
<dbReference type="Proteomes" id="UP000824208">
    <property type="component" value="Unassembled WGS sequence"/>
</dbReference>
<dbReference type="AlphaFoldDB" id="A0A9D2S5C0"/>
<reference evidence="1" key="1">
    <citation type="journal article" date="2021" name="PeerJ">
        <title>Extensive microbial diversity within the chicken gut microbiome revealed by metagenomics and culture.</title>
        <authorList>
            <person name="Gilroy R."/>
            <person name="Ravi A."/>
            <person name="Getino M."/>
            <person name="Pursley I."/>
            <person name="Horton D.L."/>
            <person name="Alikhan N.F."/>
            <person name="Baker D."/>
            <person name="Gharbi K."/>
            <person name="Hall N."/>
            <person name="Watson M."/>
            <person name="Adriaenssens E.M."/>
            <person name="Foster-Nyarko E."/>
            <person name="Jarju S."/>
            <person name="Secka A."/>
            <person name="Antonio M."/>
            <person name="Oren A."/>
            <person name="Chaudhuri R.R."/>
            <person name="La Ragione R."/>
            <person name="Hildebrand F."/>
            <person name="Pallen M.J."/>
        </authorList>
    </citation>
    <scope>NUCLEOTIDE SEQUENCE</scope>
    <source>
        <strain evidence="1">CHK189-11263</strain>
    </source>
</reference>
<reference evidence="1" key="2">
    <citation type="submission" date="2021-04" db="EMBL/GenBank/DDBJ databases">
        <authorList>
            <person name="Gilroy R."/>
        </authorList>
    </citation>
    <scope>NUCLEOTIDE SEQUENCE</scope>
    <source>
        <strain evidence="1">CHK189-11263</strain>
    </source>
</reference>
<dbReference type="EMBL" id="DWYC01000075">
    <property type="protein sequence ID" value="HJB57568.1"/>
    <property type="molecule type" value="Genomic_DNA"/>
</dbReference>
<gene>
    <name evidence="1" type="ORF">H9714_08455</name>
</gene>
<evidence type="ECO:0000313" key="1">
    <source>
        <dbReference type="EMBL" id="HJB57568.1"/>
    </source>
</evidence>